<feature type="transmembrane region" description="Helical" evidence="1">
    <location>
        <begin position="131"/>
        <end position="151"/>
    </location>
</feature>
<feature type="transmembrane region" description="Helical" evidence="1">
    <location>
        <begin position="69"/>
        <end position="88"/>
    </location>
</feature>
<keyword evidence="1" id="KW-0812">Transmembrane</keyword>
<dbReference type="Proteomes" id="UP001201812">
    <property type="component" value="Unassembled WGS sequence"/>
</dbReference>
<protein>
    <submittedName>
        <fullName evidence="2">Uncharacterized protein</fullName>
    </submittedName>
</protein>
<name>A0AAD4MWV4_9BILA</name>
<keyword evidence="3" id="KW-1185">Reference proteome</keyword>
<feature type="transmembrane region" description="Helical" evidence="1">
    <location>
        <begin position="100"/>
        <end position="119"/>
    </location>
</feature>
<proteinExistence type="predicted"/>
<comment type="caution">
    <text evidence="2">The sequence shown here is derived from an EMBL/GenBank/DDBJ whole genome shotgun (WGS) entry which is preliminary data.</text>
</comment>
<keyword evidence="1" id="KW-0472">Membrane</keyword>
<dbReference type="EMBL" id="JAKKPZ010000073">
    <property type="protein sequence ID" value="KAI1704012.1"/>
    <property type="molecule type" value="Genomic_DNA"/>
</dbReference>
<reference evidence="2" key="1">
    <citation type="submission" date="2022-01" db="EMBL/GenBank/DDBJ databases">
        <title>Genome Sequence Resource for Two Populations of Ditylenchus destructor, the Migratory Endoparasitic Phytonematode.</title>
        <authorList>
            <person name="Zhang H."/>
            <person name="Lin R."/>
            <person name="Xie B."/>
        </authorList>
    </citation>
    <scope>NUCLEOTIDE SEQUENCE</scope>
    <source>
        <strain evidence="2">BazhouSP</strain>
    </source>
</reference>
<gene>
    <name evidence="2" type="ORF">DdX_14513</name>
</gene>
<dbReference type="AlphaFoldDB" id="A0AAD4MWV4"/>
<feature type="transmembrane region" description="Helical" evidence="1">
    <location>
        <begin position="47"/>
        <end position="63"/>
    </location>
</feature>
<evidence type="ECO:0000256" key="1">
    <source>
        <dbReference type="SAM" id="Phobius"/>
    </source>
</evidence>
<evidence type="ECO:0000313" key="3">
    <source>
        <dbReference type="Proteomes" id="UP001201812"/>
    </source>
</evidence>
<feature type="transmembrane region" description="Helical" evidence="1">
    <location>
        <begin position="12"/>
        <end position="35"/>
    </location>
</feature>
<sequence length="178" mass="20004">MPQKSNYLPYLNFAETVVTFLCHVINIYTMSKMVYHRFYRKSKYPRVRSLSPAVVIFLAANAYCSLLNQPYYAMCTSAVPLALCLNYLFSMTKKNSIVKFTIVTELCLNLLPGYFGLLFRSVTGETSAQYFGIYPTMFCAIDAALCGTYYLTVLSKRSSTVTTSVVSISANSKVHQST</sequence>
<evidence type="ECO:0000313" key="2">
    <source>
        <dbReference type="EMBL" id="KAI1704012.1"/>
    </source>
</evidence>
<keyword evidence="1" id="KW-1133">Transmembrane helix</keyword>
<accession>A0AAD4MWV4</accession>
<organism evidence="2 3">
    <name type="scientific">Ditylenchus destructor</name>
    <dbReference type="NCBI Taxonomy" id="166010"/>
    <lineage>
        <taxon>Eukaryota</taxon>
        <taxon>Metazoa</taxon>
        <taxon>Ecdysozoa</taxon>
        <taxon>Nematoda</taxon>
        <taxon>Chromadorea</taxon>
        <taxon>Rhabditida</taxon>
        <taxon>Tylenchina</taxon>
        <taxon>Tylenchomorpha</taxon>
        <taxon>Sphaerularioidea</taxon>
        <taxon>Anguinidae</taxon>
        <taxon>Anguininae</taxon>
        <taxon>Ditylenchus</taxon>
    </lineage>
</organism>